<evidence type="ECO:0000256" key="1">
    <source>
        <dbReference type="PROSITE-ProRule" id="PRU01240"/>
    </source>
</evidence>
<dbReference type="SUPFAM" id="SSF52743">
    <property type="entry name" value="Subtilisin-like"/>
    <property type="match status" value="1"/>
</dbReference>
<dbReference type="OrthoDB" id="5150903at2759"/>
<comment type="similarity">
    <text evidence="1">Belongs to the peptidase S8 family.</text>
</comment>
<dbReference type="PROSITE" id="PS51892">
    <property type="entry name" value="SUBTILASE"/>
    <property type="match status" value="1"/>
</dbReference>
<proteinExistence type="inferred from homology"/>
<feature type="domain" description="Peptidase S8/S53" evidence="3">
    <location>
        <begin position="615"/>
        <end position="827"/>
    </location>
</feature>
<keyword evidence="1" id="KW-0645">Protease</keyword>
<keyword evidence="1" id="KW-0378">Hydrolase</keyword>
<accession>G9NAU3</accession>
<feature type="active site" description="Charge relay system" evidence="1">
    <location>
        <position position="621"/>
    </location>
</feature>
<dbReference type="HOGENOM" id="CLU_015054_0_0_1"/>
<protein>
    <recommendedName>
        <fullName evidence="3">Peptidase S8/S53 domain-containing protein</fullName>
    </recommendedName>
</protein>
<keyword evidence="1" id="KW-0720">Serine protease</keyword>
<comment type="caution">
    <text evidence="4">The sequence shown here is derived from an EMBL/GenBank/DDBJ whole genome shotgun (WGS) entry which is preliminary data.</text>
</comment>
<gene>
    <name evidence="4" type="ORF">TRIVIDRAFT_206616</name>
</gene>
<dbReference type="SMR" id="G9NAU3"/>
<dbReference type="InterPro" id="IPR000209">
    <property type="entry name" value="Peptidase_S8/S53_dom"/>
</dbReference>
<dbReference type="GeneID" id="25790380"/>
<dbReference type="VEuPathDB" id="FungiDB:TRIVIDRAFT_206616"/>
<organism evidence="4 5">
    <name type="scientific">Hypocrea virens (strain Gv29-8 / FGSC 10586)</name>
    <name type="common">Gliocladium virens</name>
    <name type="synonym">Trichoderma virens</name>
    <dbReference type="NCBI Taxonomy" id="413071"/>
    <lineage>
        <taxon>Eukaryota</taxon>
        <taxon>Fungi</taxon>
        <taxon>Dikarya</taxon>
        <taxon>Ascomycota</taxon>
        <taxon>Pezizomycotina</taxon>
        <taxon>Sordariomycetes</taxon>
        <taxon>Hypocreomycetidae</taxon>
        <taxon>Hypocreales</taxon>
        <taxon>Hypocreaceae</taxon>
        <taxon>Trichoderma</taxon>
    </lineage>
</organism>
<dbReference type="Gene3D" id="3.40.50.200">
    <property type="entry name" value="Peptidase S8/S53 domain"/>
    <property type="match status" value="1"/>
</dbReference>
<feature type="active site" description="Charge relay system" evidence="1">
    <location>
        <position position="812"/>
    </location>
</feature>
<keyword evidence="5" id="KW-1185">Reference proteome</keyword>
<evidence type="ECO:0000313" key="5">
    <source>
        <dbReference type="Proteomes" id="UP000007115"/>
    </source>
</evidence>
<dbReference type="EMBL" id="ABDF02000091">
    <property type="protein sequence ID" value="EHK15954.1"/>
    <property type="molecule type" value="Genomic_DNA"/>
</dbReference>
<evidence type="ECO:0000259" key="3">
    <source>
        <dbReference type="Pfam" id="PF00082"/>
    </source>
</evidence>
<feature type="active site" description="Charge relay system" evidence="1">
    <location>
        <position position="654"/>
    </location>
</feature>
<dbReference type="InParanoid" id="G9NAU3"/>
<sequence>MGSWADGDMMRGSILAGTCDEMLLASLAHLEGPLREEMKDVHTHLEAIGRLLRTIQPLEDRHWVQAIFQECRRILDQLCATTDSPSSYQASITEQISNLADVRNALSLALNLNLSIENDELKDETMVKTIKQGLDTISATLMAAVDEIMPTTLTASRKGTFRLREAILAVNGNWDNSSSTHDIICPNCFLHERSPSTSIMKLKFGCDCPATEASHDSELEYQALPATFLVEQIRPGQEREWHMVLYKPRSNAIVSIIVSGVPVMRTGEIDKLAQDLAHQFSKNLAAEPRNKEVVFTDELVYRLMSVSPPEAFVNRLPSQLEFKLSNSIIKLAWQPRRVQLRHYSSAFRPHNMSDLKSLEFLPSPEFEIQISKDSREANNEDFSIFVLRDSVVIDGATRERSSWVTLSKVGMRQGGVTLEVSEINFGFDRKQDAVNWKFYVEAIRERLRQLYAQSSFAFESEIYHQESATLLRRSSHESPRDQDISISVICSKFGASPQEKMRMVVKRNSRSDSVCLDFDSSILKIAQRGLTGSLDLISFLTYDTGGPNGPVVEQTNWKKLISRGKNRKPPQPPSMSGPQVLRERRVSSEEWLDKIDELKTAMDASSSTKGEYNPVKVCVIDTGFNPAVRGYKKVKAFKDFVEPNSTSIRDNTWHGTISASIILSIHENCELYVARIFESDDTDDETGPELMAQLTRKSLEAIEWSISPDINVDIISISAGFLYHSPRLQDAVQKASGANKLILAAASNWGNLGPVAFPARHNLYTICIFSTDTHNRASEFNPERRPDAHNFAILGEDFQHPGYSDQRVRGTSTATAAAAGLAALIIDFSRHQDNCRSIVRVADVSKMLGMVAIFNFLSERAGEFKCIMPLKLLPSDYHEMDRQKKREYIRQSLSRAMDQAN</sequence>
<feature type="region of interest" description="Disordered" evidence="2">
    <location>
        <begin position="562"/>
        <end position="583"/>
    </location>
</feature>
<dbReference type="STRING" id="413071.G9NAU3"/>
<dbReference type="GO" id="GO:0004252">
    <property type="term" value="F:serine-type endopeptidase activity"/>
    <property type="evidence" value="ECO:0007669"/>
    <property type="project" value="UniProtKB-UniRule"/>
</dbReference>
<dbReference type="RefSeq" id="XP_013950160.1">
    <property type="nucleotide sequence ID" value="XM_014094685.1"/>
</dbReference>
<dbReference type="GO" id="GO:0006508">
    <property type="term" value="P:proteolysis"/>
    <property type="evidence" value="ECO:0007669"/>
    <property type="project" value="UniProtKB-KW"/>
</dbReference>
<evidence type="ECO:0000313" key="4">
    <source>
        <dbReference type="EMBL" id="EHK15954.1"/>
    </source>
</evidence>
<reference evidence="4 5" key="1">
    <citation type="journal article" date="2011" name="Genome Biol.">
        <title>Comparative genome sequence analysis underscores mycoparasitism as the ancestral life style of Trichoderma.</title>
        <authorList>
            <person name="Kubicek C.P."/>
            <person name="Herrera-Estrella A."/>
            <person name="Seidl-Seiboth V."/>
            <person name="Martinez D.A."/>
            <person name="Druzhinina I.S."/>
            <person name="Thon M."/>
            <person name="Zeilinger S."/>
            <person name="Casas-Flores S."/>
            <person name="Horwitz B.A."/>
            <person name="Mukherjee P.K."/>
            <person name="Mukherjee M."/>
            <person name="Kredics L."/>
            <person name="Alcaraz L.D."/>
            <person name="Aerts A."/>
            <person name="Antal Z."/>
            <person name="Atanasova L."/>
            <person name="Cervantes-Badillo M.G."/>
            <person name="Challacombe J."/>
            <person name="Chertkov O."/>
            <person name="McCluskey K."/>
            <person name="Coulpier F."/>
            <person name="Deshpande N."/>
            <person name="von Doehren H."/>
            <person name="Ebbole D.J."/>
            <person name="Esquivel-Naranjo E.U."/>
            <person name="Fekete E."/>
            <person name="Flipphi M."/>
            <person name="Glaser F."/>
            <person name="Gomez-Rodriguez E.Y."/>
            <person name="Gruber S."/>
            <person name="Han C."/>
            <person name="Henrissat B."/>
            <person name="Hermosa R."/>
            <person name="Hernandez-Onate M."/>
            <person name="Karaffa L."/>
            <person name="Kosti I."/>
            <person name="Le Crom S."/>
            <person name="Lindquist E."/>
            <person name="Lucas S."/>
            <person name="Luebeck M."/>
            <person name="Luebeck P.S."/>
            <person name="Margeot A."/>
            <person name="Metz B."/>
            <person name="Misra M."/>
            <person name="Nevalainen H."/>
            <person name="Omann M."/>
            <person name="Packer N."/>
            <person name="Perrone G."/>
            <person name="Uresti-Rivera E.E."/>
            <person name="Salamov A."/>
            <person name="Schmoll M."/>
            <person name="Seiboth B."/>
            <person name="Shapiro H."/>
            <person name="Sukno S."/>
            <person name="Tamayo-Ramos J.A."/>
            <person name="Tisch D."/>
            <person name="Wiest A."/>
            <person name="Wilkinson H.H."/>
            <person name="Zhang M."/>
            <person name="Coutinho P.M."/>
            <person name="Kenerley C.M."/>
            <person name="Monte E."/>
            <person name="Baker S.E."/>
            <person name="Grigoriev I.V."/>
        </authorList>
    </citation>
    <scope>NUCLEOTIDE SEQUENCE [LARGE SCALE GENOMIC DNA]</scope>
    <source>
        <strain evidence="5">Gv29-8 / FGSC 10586</strain>
    </source>
</reference>
<dbReference type="Pfam" id="PF00082">
    <property type="entry name" value="Peptidase_S8"/>
    <property type="match status" value="1"/>
</dbReference>
<dbReference type="InterPro" id="IPR036852">
    <property type="entry name" value="Peptidase_S8/S53_dom_sf"/>
</dbReference>
<dbReference type="eggNOG" id="ENOG502SFSN">
    <property type="taxonomic scope" value="Eukaryota"/>
</dbReference>
<evidence type="ECO:0000256" key="2">
    <source>
        <dbReference type="SAM" id="MobiDB-lite"/>
    </source>
</evidence>
<dbReference type="Proteomes" id="UP000007115">
    <property type="component" value="Unassembled WGS sequence"/>
</dbReference>
<dbReference type="OMA" id="LYTICIF"/>
<dbReference type="AlphaFoldDB" id="G9NAU3"/>
<name>G9NAU3_HYPVG</name>